<feature type="compositionally biased region" description="Basic and acidic residues" evidence="1">
    <location>
        <begin position="84"/>
        <end position="101"/>
    </location>
</feature>
<organism evidence="3 4">
    <name type="scientific">Mycolicibacterium smegmatis (strain MKD8)</name>
    <name type="common">Mycobacterium smegmatis</name>
    <dbReference type="NCBI Taxonomy" id="1214915"/>
    <lineage>
        <taxon>Bacteria</taxon>
        <taxon>Bacillati</taxon>
        <taxon>Actinomycetota</taxon>
        <taxon>Actinomycetes</taxon>
        <taxon>Mycobacteriales</taxon>
        <taxon>Mycobacteriaceae</taxon>
        <taxon>Mycolicibacterium</taxon>
    </lineage>
</organism>
<keyword evidence="2" id="KW-0472">Membrane</keyword>
<protein>
    <submittedName>
        <fullName evidence="3">Uncharacterized protein</fullName>
    </submittedName>
</protein>
<proteinExistence type="predicted"/>
<sequence length="241" mass="25825">MIEPTRRRSSVDASGALTRMSVVILAAVAVAFFGGCGTDTEFSTPTTSAAVDFPYPPFEIRTDIAVPLPPRLRDAAQFALDMSVDDRRKNDPNDDEADRRFRSQIAPEADIADLPPGPDTAIGETGGALHRAVGARGLPDDTVEVTICQYDTPGLYTKLKDGRIVSSDIPMSVQRPLVQWTGRPAADGTTPAGPRWLWVGETASYNLPAQQVAELCDPFKPEPFIQKMPDPTTAASATPSG</sequence>
<reference evidence="3 4" key="1">
    <citation type="journal article" date="2013" name="Genome Announc.">
        <title>Draft genome sequence of MKD8, a conjugal recipient Mycobacterium smegmatis strain.</title>
        <authorList>
            <person name="Gray T.A."/>
            <person name="Palumbo M.J."/>
            <person name="Derbyshire K.M."/>
        </authorList>
    </citation>
    <scope>NUCLEOTIDE SEQUENCE [LARGE SCALE GENOMIC DNA]</scope>
    <source>
        <strain evidence="3 4">MKD8</strain>
    </source>
</reference>
<keyword evidence="2" id="KW-0812">Transmembrane</keyword>
<evidence type="ECO:0000256" key="1">
    <source>
        <dbReference type="SAM" id="MobiDB-lite"/>
    </source>
</evidence>
<evidence type="ECO:0000313" key="3">
    <source>
        <dbReference type="EMBL" id="AWT51857.1"/>
    </source>
</evidence>
<keyword evidence="2" id="KW-1133">Transmembrane helix</keyword>
<gene>
    <name evidence="3" type="ORF">D806_008670</name>
</gene>
<name>A0A2U9PJF9_MYCSE</name>
<dbReference type="EMBL" id="CP027541">
    <property type="protein sequence ID" value="AWT51857.1"/>
    <property type="molecule type" value="Genomic_DNA"/>
</dbReference>
<accession>A0A2U9PJF9</accession>
<evidence type="ECO:0000256" key="2">
    <source>
        <dbReference type="SAM" id="Phobius"/>
    </source>
</evidence>
<dbReference type="AlphaFoldDB" id="A0A2U9PJF9"/>
<evidence type="ECO:0000313" key="4">
    <source>
        <dbReference type="Proteomes" id="UP000011200"/>
    </source>
</evidence>
<feature type="transmembrane region" description="Helical" evidence="2">
    <location>
        <begin position="16"/>
        <end position="35"/>
    </location>
</feature>
<reference evidence="4" key="2">
    <citation type="submission" date="2018-03" db="EMBL/GenBank/DDBJ databases">
        <authorList>
            <person name="Derbyshire K."/>
            <person name="Gray T.A."/>
            <person name="Champion M."/>
        </authorList>
    </citation>
    <scope>NUCLEOTIDE SEQUENCE [LARGE SCALE GENOMIC DNA]</scope>
    <source>
        <strain evidence="4">MKD8</strain>
    </source>
</reference>
<dbReference type="Proteomes" id="UP000011200">
    <property type="component" value="Chromosome"/>
</dbReference>
<feature type="region of interest" description="Disordered" evidence="1">
    <location>
        <begin position="83"/>
        <end position="103"/>
    </location>
</feature>